<sequence length="107" mass="12673">MVKIKWQKNAKQDLFDICKYYRSVKHSPQTADNIKKALFDAARTLEMFPDQGAREPALTDNEVCFRYLVVKHHYKLIYFHEKDTCHIVAVWDCRNNPTLLQDKLGEE</sequence>
<dbReference type="EMBL" id="JAJCNI010000003">
    <property type="protein sequence ID" value="MCB6516964.1"/>
    <property type="molecule type" value="Genomic_DNA"/>
</dbReference>
<evidence type="ECO:0000256" key="1">
    <source>
        <dbReference type="ARBA" id="ARBA00022649"/>
    </source>
</evidence>
<dbReference type="EMBL" id="VOHW01000001">
    <property type="protein sequence ID" value="TWV64489.1"/>
    <property type="molecule type" value="Genomic_DNA"/>
</dbReference>
<organism evidence="4 5">
    <name type="scientific">Parabacteroides distasonis</name>
    <dbReference type="NCBI Taxonomy" id="823"/>
    <lineage>
        <taxon>Bacteria</taxon>
        <taxon>Pseudomonadati</taxon>
        <taxon>Bacteroidota</taxon>
        <taxon>Bacteroidia</taxon>
        <taxon>Bacteroidales</taxon>
        <taxon>Tannerellaceae</taxon>
        <taxon>Parabacteroides</taxon>
    </lineage>
</organism>
<gene>
    <name evidence="4" type="ORF">FSA05_02420</name>
    <name evidence="2" type="ORF">LI194_04040</name>
    <name evidence="3" type="ORF">PN612_06825</name>
</gene>
<comment type="caution">
    <text evidence="4">The sequence shown here is derived from an EMBL/GenBank/DDBJ whole genome shotgun (WGS) entry which is preliminary data.</text>
</comment>
<dbReference type="EMBL" id="JAQMPX010000047">
    <property type="protein sequence ID" value="MDB9138227.1"/>
    <property type="molecule type" value="Genomic_DNA"/>
</dbReference>
<proteinExistence type="predicted"/>
<dbReference type="RefSeq" id="WP_146374808.1">
    <property type="nucleotide sequence ID" value="NZ_JADMVU010000013.1"/>
</dbReference>
<evidence type="ECO:0000313" key="5">
    <source>
        <dbReference type="Proteomes" id="UP000315827"/>
    </source>
</evidence>
<evidence type="ECO:0000313" key="3">
    <source>
        <dbReference type="EMBL" id="MDB9138227.1"/>
    </source>
</evidence>
<reference evidence="2" key="2">
    <citation type="submission" date="2021-10" db="EMBL/GenBank/DDBJ databases">
        <title>Collection of gut derived symbiotic bacterial strains cultured from healthy donors.</title>
        <authorList>
            <person name="Lin H."/>
            <person name="Littmann E."/>
            <person name="Kohout C."/>
            <person name="Pamer E.G."/>
        </authorList>
    </citation>
    <scope>NUCLEOTIDE SEQUENCE</scope>
    <source>
        <strain evidence="2">DFI.2.94</strain>
    </source>
</reference>
<dbReference type="Proteomes" id="UP001211522">
    <property type="component" value="Unassembled WGS sequence"/>
</dbReference>
<keyword evidence="1" id="KW-1277">Toxin-antitoxin system</keyword>
<reference evidence="4 5" key="1">
    <citation type="submission" date="2019-07" db="EMBL/GenBank/DDBJ databases">
        <title>Genome sequencing of Parabacteroides distasonis iSURF_7.</title>
        <authorList>
            <person name="Degefu H.N."/>
            <person name="Ruoff K.L."/>
            <person name="Price C.E."/>
            <person name="Valls R.A."/>
            <person name="O'Toole G.A."/>
        </authorList>
    </citation>
    <scope>NUCLEOTIDE SEQUENCE [LARGE SCALE GENOMIC DNA]</scope>
    <source>
        <strain evidence="4 5">CFPLTA003_1B</strain>
    </source>
</reference>
<name>A0A5C6KPJ4_PARDI</name>
<dbReference type="Proteomes" id="UP000315827">
    <property type="component" value="Unassembled WGS sequence"/>
</dbReference>
<dbReference type="Proteomes" id="UP001198806">
    <property type="component" value="Unassembled WGS sequence"/>
</dbReference>
<evidence type="ECO:0000313" key="4">
    <source>
        <dbReference type="EMBL" id="TWV64489.1"/>
    </source>
</evidence>
<dbReference type="Gene3D" id="3.30.2310.20">
    <property type="entry name" value="RelE-like"/>
    <property type="match status" value="1"/>
</dbReference>
<accession>A0A5C6KPJ4</accession>
<dbReference type="AlphaFoldDB" id="A0A5C6KPJ4"/>
<protein>
    <submittedName>
        <fullName evidence="4">Type II toxin-antitoxin system RelE/ParE family toxin</fullName>
    </submittedName>
</protein>
<dbReference type="Pfam" id="PF05016">
    <property type="entry name" value="ParE_toxin"/>
    <property type="match status" value="1"/>
</dbReference>
<dbReference type="InterPro" id="IPR007712">
    <property type="entry name" value="RelE/ParE_toxin"/>
</dbReference>
<evidence type="ECO:0000313" key="2">
    <source>
        <dbReference type="EMBL" id="MCB6516964.1"/>
    </source>
</evidence>
<dbReference type="InterPro" id="IPR035093">
    <property type="entry name" value="RelE/ParE_toxin_dom_sf"/>
</dbReference>
<reference evidence="3" key="3">
    <citation type="submission" date="2023-01" db="EMBL/GenBank/DDBJ databases">
        <title>Human gut microbiome strain richness.</title>
        <authorList>
            <person name="Chen-Liaw A."/>
        </authorList>
    </citation>
    <scope>NUCLEOTIDE SEQUENCE</scope>
    <source>
        <strain evidence="3">D35st1_E5_D35t1_190705</strain>
    </source>
</reference>